<dbReference type="InterPro" id="IPR050626">
    <property type="entry name" value="Peptidase_M16"/>
</dbReference>
<dbReference type="PANTHER" id="PTHR43690:SF17">
    <property type="entry name" value="PROTEIN YHJJ"/>
    <property type="match status" value="1"/>
</dbReference>
<evidence type="ECO:0000256" key="1">
    <source>
        <dbReference type="ARBA" id="ARBA00001947"/>
    </source>
</evidence>
<evidence type="ECO:0000256" key="3">
    <source>
        <dbReference type="ARBA" id="ARBA00022670"/>
    </source>
</evidence>
<dbReference type="eggNOG" id="COG0612">
    <property type="taxonomic scope" value="Bacteria"/>
</dbReference>
<evidence type="ECO:0000256" key="7">
    <source>
        <dbReference type="ARBA" id="ARBA00023049"/>
    </source>
</evidence>
<dbReference type="RefSeq" id="WP_000702334.1">
    <property type="nucleotide sequence ID" value="NC_009457.1"/>
</dbReference>
<feature type="chain" id="PRO_5030008249" evidence="9">
    <location>
        <begin position="21"/>
        <end position="922"/>
    </location>
</feature>
<accession>A0A0H3AMK8</accession>
<dbReference type="AlphaFoldDB" id="A0A0H3AMK8"/>
<dbReference type="GO" id="GO:0006508">
    <property type="term" value="P:proteolysis"/>
    <property type="evidence" value="ECO:0007669"/>
    <property type="project" value="UniProtKB-KW"/>
</dbReference>
<dbReference type="PROSITE" id="PS00143">
    <property type="entry name" value="INSULINASE"/>
    <property type="match status" value="1"/>
</dbReference>
<keyword evidence="7" id="KW-0482">Metalloprotease</keyword>
<comment type="similarity">
    <text evidence="2 8">Belongs to the peptidase M16 family.</text>
</comment>
<dbReference type="InterPro" id="IPR011249">
    <property type="entry name" value="Metalloenz_LuxS/M16"/>
</dbReference>
<evidence type="ECO:0000259" key="10">
    <source>
        <dbReference type="Pfam" id="PF00675"/>
    </source>
</evidence>
<evidence type="ECO:0000256" key="9">
    <source>
        <dbReference type="SAM" id="SignalP"/>
    </source>
</evidence>
<dbReference type="Gene3D" id="3.30.830.10">
    <property type="entry name" value="Metalloenzyme, LuxS/M16 peptidase-like"/>
    <property type="match status" value="4"/>
</dbReference>
<feature type="domain" description="Peptidase M16 C-terminal" evidence="11">
    <location>
        <begin position="672"/>
        <end position="848"/>
    </location>
</feature>
<dbReference type="Pfam" id="PF05193">
    <property type="entry name" value="Peptidase_M16_C"/>
    <property type="match status" value="2"/>
</dbReference>
<dbReference type="Pfam" id="PF00675">
    <property type="entry name" value="Peptidase_M16"/>
    <property type="match status" value="1"/>
</dbReference>
<keyword evidence="6" id="KW-0862">Zinc</keyword>
<feature type="signal peptide" evidence="9">
    <location>
        <begin position="1"/>
        <end position="20"/>
    </location>
</feature>
<dbReference type="PANTHER" id="PTHR43690">
    <property type="entry name" value="NARDILYSIN"/>
    <property type="match status" value="1"/>
</dbReference>
<evidence type="ECO:0000256" key="8">
    <source>
        <dbReference type="RuleBase" id="RU004447"/>
    </source>
</evidence>
<dbReference type="KEGG" id="vco:VC0395_A1312"/>
<dbReference type="InterPro" id="IPR007863">
    <property type="entry name" value="Peptidase_M16_C"/>
</dbReference>
<evidence type="ECO:0000259" key="11">
    <source>
        <dbReference type="Pfam" id="PF05193"/>
    </source>
</evidence>
<dbReference type="PROSITE" id="PS51257">
    <property type="entry name" value="PROKAR_LIPOPROTEIN"/>
    <property type="match status" value="1"/>
</dbReference>
<gene>
    <name evidence="12" type="ordered locus">VC0395_A1312</name>
</gene>
<dbReference type="FunFam" id="3.30.830.10:FF:000089">
    <property type="entry name" value="Zinc protease, insulinase family"/>
    <property type="match status" value="1"/>
</dbReference>
<keyword evidence="3 12" id="KW-0645">Protease</keyword>
<dbReference type="Proteomes" id="UP000000249">
    <property type="component" value="Chromosome 1"/>
</dbReference>
<dbReference type="InterPro" id="IPR001431">
    <property type="entry name" value="Pept_M16_Zn_BS"/>
</dbReference>
<feature type="domain" description="Peptidase M16 N-terminal" evidence="10">
    <location>
        <begin position="49"/>
        <end position="169"/>
    </location>
</feature>
<dbReference type="OrthoDB" id="9811314at2"/>
<dbReference type="SUPFAM" id="SSF63411">
    <property type="entry name" value="LuxS/MPP-like metallohydrolase"/>
    <property type="match status" value="4"/>
</dbReference>
<dbReference type="KEGG" id="vcr:VC395_1826"/>
<dbReference type="GO" id="GO:0046872">
    <property type="term" value="F:metal ion binding"/>
    <property type="evidence" value="ECO:0007669"/>
    <property type="project" value="UniProtKB-KW"/>
</dbReference>
<evidence type="ECO:0000256" key="4">
    <source>
        <dbReference type="ARBA" id="ARBA00022723"/>
    </source>
</evidence>
<proteinExistence type="inferred from homology"/>
<evidence type="ECO:0000256" key="6">
    <source>
        <dbReference type="ARBA" id="ARBA00022833"/>
    </source>
</evidence>
<dbReference type="FunFam" id="3.30.830.10:FF:000088">
    <property type="entry name" value="Zinc protease, insulinase family"/>
    <property type="match status" value="1"/>
</dbReference>
<keyword evidence="4" id="KW-0479">Metal-binding</keyword>
<protein>
    <submittedName>
        <fullName evidence="12">Zinc protease, insulinase family</fullName>
    </submittedName>
</protein>
<dbReference type="EMBL" id="CP000627">
    <property type="protein sequence ID" value="ABQ21762.1"/>
    <property type="molecule type" value="Genomic_DNA"/>
</dbReference>
<evidence type="ECO:0000313" key="12">
    <source>
        <dbReference type="EMBL" id="ABQ21762.1"/>
    </source>
</evidence>
<sequence>MKIRLLVSILCILFAGCALQQTNRALQPDQRWVTQTLPNGLTYHLYPDSEQEVSIRLYVHAGSMQETTQQAGYAHFIEHMAFNGTRHYQHNDVIRMFEQSGAQFGADFNALTGYDRTVYQLDLPNAQNIDKALLWFADIADGLAFDADEVEKEKGVILGEFRASRTENMSLEQQFYLHQIQGTSYADRDPLGSRELVQAATPDSLKAFYQQWYQPQLAELVITGNFTLEQGQQWVENYFSSWKKGTTEKPASIYHQALNNQDLVAPVTAGESPSLTLIFPQGSAAIKDYASQQEFWRDDVGEQLLHTRLVAAFNDAAQAITGIYATHYEIEGQRYTLISVGFAAEQREKVQALLLETLASMRDYGVTKNELDIILRGYREHLTFLQEDREAITPASHANQKVYSIVFDTPIQATLDYQASLSEFIASATPEMINRHIQQQLSQNPVWVVGVAATEDAQALNKALPQWRNDLAQPGNQPIDQQIDSPFTQQFTAGEVVKQLDINDDPQVTYWQLDNGIDVYYLRNIEAKDRVFVQYASSGGQFALPADLLPAAEIATAVQTRSGLDTLNGSQFDRYLRQKDIGFYSYIASTSHGFEANSKAQELPELLEILHLLSTQVKVSPDQLNSVKTEFTQNRSAYFDSPIGAFFRTVTNQSFIETSPYRIRTPEQIAQVTAQQIEQVHQRLFSEGRNNTLVIVGDIERSQITPMLRQYVASIPLSKGTLSPMTSQLIKPVAPRLELALNNENSTQYSLRLISETQPRTAKTVFIDDMLQRIATQRLLAEVREHQGLDYTPQVIPYVVDGDILNDWVLSALVDPKSEPQVAKVMHEVARELAQGVTQQELDVVKQKFLIDMKPLNKSPEQQAYFMLRYAIHHYGVETIYKVEELTKSITLDDINQRAQTLFGKDTMSQELIMTPKANPKG</sequence>
<dbReference type="InterPro" id="IPR011765">
    <property type="entry name" value="Pept_M16_N"/>
</dbReference>
<evidence type="ECO:0000256" key="5">
    <source>
        <dbReference type="ARBA" id="ARBA00022801"/>
    </source>
</evidence>
<name>A0A0H3AMK8_VIBC3</name>
<feature type="domain" description="Peptidase M16 C-terminal" evidence="11">
    <location>
        <begin position="200"/>
        <end position="376"/>
    </location>
</feature>
<keyword evidence="5" id="KW-0378">Hydrolase</keyword>
<reference evidence="12" key="1">
    <citation type="submission" date="2007-03" db="EMBL/GenBank/DDBJ databases">
        <authorList>
            <person name="Heidelberg J."/>
        </authorList>
    </citation>
    <scope>NUCLEOTIDE SEQUENCE [LARGE SCALE GENOMIC DNA]</scope>
    <source>
        <strain evidence="12">O395</strain>
    </source>
</reference>
<dbReference type="GO" id="GO:0004222">
    <property type="term" value="F:metalloendopeptidase activity"/>
    <property type="evidence" value="ECO:0007669"/>
    <property type="project" value="InterPro"/>
</dbReference>
<keyword evidence="9" id="KW-0732">Signal</keyword>
<evidence type="ECO:0000256" key="2">
    <source>
        <dbReference type="ARBA" id="ARBA00007261"/>
    </source>
</evidence>
<organism evidence="12">
    <name type="scientific">Vibrio cholerae serotype O1 (strain ATCC 39541 / Classical Ogawa 395 / O395)</name>
    <dbReference type="NCBI Taxonomy" id="345073"/>
    <lineage>
        <taxon>Bacteria</taxon>
        <taxon>Pseudomonadati</taxon>
        <taxon>Pseudomonadota</taxon>
        <taxon>Gammaproteobacteria</taxon>
        <taxon>Vibrionales</taxon>
        <taxon>Vibrionaceae</taxon>
        <taxon>Vibrio</taxon>
    </lineage>
</organism>
<dbReference type="PATRIC" id="fig|345073.21.peg.1769"/>
<comment type="cofactor">
    <cofactor evidence="1">
        <name>Zn(2+)</name>
        <dbReference type="ChEBI" id="CHEBI:29105"/>
    </cofactor>
</comment>